<feature type="domain" description="Methyltransferase type 11" evidence="2">
    <location>
        <begin position="93"/>
        <end position="142"/>
    </location>
</feature>
<sequence length="226" mass="24433">MNLLRTAKKRLVRGLRPASLPQTRSTRPTSDSYGFDRGRPIDRYYIDRFFAAHAADMRGDVLEVQEWLYGKGAAGEVTGRHVLDIDPANPDATVVADLSAADDVPAESFDCILLPQTLQFIFEAGAAIRHCHRMLRPGGVLLATVPGTARVDPELYASDYWRFTPASCERLLAGPFGGGASVTSFGNALACGGFIAGLSVEEFSASELDPVDSFFPLILGLRARKA</sequence>
<reference evidence="4" key="1">
    <citation type="journal article" date="2019" name="Int. J. Syst. Evol. Microbiol.">
        <title>The Global Catalogue of Microorganisms (GCM) 10K type strain sequencing project: providing services to taxonomists for standard genome sequencing and annotation.</title>
        <authorList>
            <consortium name="The Broad Institute Genomics Platform"/>
            <consortium name="The Broad Institute Genome Sequencing Center for Infectious Disease"/>
            <person name="Wu L."/>
            <person name="Ma J."/>
        </authorList>
    </citation>
    <scope>NUCLEOTIDE SEQUENCE [LARGE SCALE GENOMIC DNA]</scope>
    <source>
        <strain evidence="4">JCM 17564</strain>
    </source>
</reference>
<dbReference type="Gene3D" id="3.40.50.150">
    <property type="entry name" value="Vaccinia Virus protein VP39"/>
    <property type="match status" value="1"/>
</dbReference>
<dbReference type="Pfam" id="PF08241">
    <property type="entry name" value="Methyltransf_11"/>
    <property type="match status" value="1"/>
</dbReference>
<feature type="compositionally biased region" description="Polar residues" evidence="1">
    <location>
        <begin position="20"/>
        <end position="32"/>
    </location>
</feature>
<dbReference type="EMBL" id="BAABBR010000001">
    <property type="protein sequence ID" value="GAA4035314.1"/>
    <property type="molecule type" value="Genomic_DNA"/>
</dbReference>
<dbReference type="InterPro" id="IPR013216">
    <property type="entry name" value="Methyltransf_11"/>
</dbReference>
<evidence type="ECO:0000259" key="2">
    <source>
        <dbReference type="Pfam" id="PF08241"/>
    </source>
</evidence>
<name>A0ABP7U3N8_9SPHN</name>
<keyword evidence="4" id="KW-1185">Reference proteome</keyword>
<dbReference type="RefSeq" id="WP_344696372.1">
    <property type="nucleotide sequence ID" value="NZ_BAABBR010000001.1"/>
</dbReference>
<gene>
    <name evidence="3" type="ORF">GCM10022281_14560</name>
</gene>
<evidence type="ECO:0000313" key="3">
    <source>
        <dbReference type="EMBL" id="GAA4035314.1"/>
    </source>
</evidence>
<evidence type="ECO:0000313" key="4">
    <source>
        <dbReference type="Proteomes" id="UP001424459"/>
    </source>
</evidence>
<dbReference type="CDD" id="cd02440">
    <property type="entry name" value="AdoMet_MTases"/>
    <property type="match status" value="1"/>
</dbReference>
<proteinExistence type="predicted"/>
<protein>
    <recommendedName>
        <fullName evidence="2">Methyltransferase type 11 domain-containing protein</fullName>
    </recommendedName>
</protein>
<feature type="region of interest" description="Disordered" evidence="1">
    <location>
        <begin position="15"/>
        <end position="34"/>
    </location>
</feature>
<dbReference type="Proteomes" id="UP001424459">
    <property type="component" value="Unassembled WGS sequence"/>
</dbReference>
<dbReference type="InterPro" id="IPR029063">
    <property type="entry name" value="SAM-dependent_MTases_sf"/>
</dbReference>
<organism evidence="3 4">
    <name type="scientific">Sphingomonas rosea</name>
    <dbReference type="NCBI Taxonomy" id="335605"/>
    <lineage>
        <taxon>Bacteria</taxon>
        <taxon>Pseudomonadati</taxon>
        <taxon>Pseudomonadota</taxon>
        <taxon>Alphaproteobacteria</taxon>
        <taxon>Sphingomonadales</taxon>
        <taxon>Sphingomonadaceae</taxon>
        <taxon>Sphingomonas</taxon>
    </lineage>
</organism>
<comment type="caution">
    <text evidence="3">The sequence shown here is derived from an EMBL/GenBank/DDBJ whole genome shotgun (WGS) entry which is preliminary data.</text>
</comment>
<evidence type="ECO:0000256" key="1">
    <source>
        <dbReference type="SAM" id="MobiDB-lite"/>
    </source>
</evidence>
<dbReference type="SUPFAM" id="SSF53335">
    <property type="entry name" value="S-adenosyl-L-methionine-dependent methyltransferases"/>
    <property type="match status" value="1"/>
</dbReference>
<accession>A0ABP7U3N8</accession>